<reference evidence="1" key="1">
    <citation type="journal article" date="2015" name="Nature">
        <title>Complex archaea that bridge the gap between prokaryotes and eukaryotes.</title>
        <authorList>
            <person name="Spang A."/>
            <person name="Saw J.H."/>
            <person name="Jorgensen S.L."/>
            <person name="Zaremba-Niedzwiedzka K."/>
            <person name="Martijn J."/>
            <person name="Lind A.E."/>
            <person name="van Eijk R."/>
            <person name="Schleper C."/>
            <person name="Guy L."/>
            <person name="Ettema T.J."/>
        </authorList>
    </citation>
    <scope>NUCLEOTIDE SEQUENCE</scope>
</reference>
<sequence>MRGTTTIHRYTERQPQDGDIVMMCPHRVSATHHWFWCKEAGATITTEGVVEDLDASWICVCEECMFSCWGWGEILGKLDHHIVWEGRDPLITESKQ</sequence>
<accession>A0A0F9INK2</accession>
<gene>
    <name evidence="1" type="ORF">LCGC14_1855740</name>
</gene>
<comment type="caution">
    <text evidence="1">The sequence shown here is derived from an EMBL/GenBank/DDBJ whole genome shotgun (WGS) entry which is preliminary data.</text>
</comment>
<evidence type="ECO:0000313" key="1">
    <source>
        <dbReference type="EMBL" id="KKL95325.1"/>
    </source>
</evidence>
<dbReference type="AlphaFoldDB" id="A0A0F9INK2"/>
<protein>
    <submittedName>
        <fullName evidence="1">Uncharacterized protein</fullName>
    </submittedName>
</protein>
<name>A0A0F9INK2_9ZZZZ</name>
<organism evidence="1">
    <name type="scientific">marine sediment metagenome</name>
    <dbReference type="NCBI Taxonomy" id="412755"/>
    <lineage>
        <taxon>unclassified sequences</taxon>
        <taxon>metagenomes</taxon>
        <taxon>ecological metagenomes</taxon>
    </lineage>
</organism>
<dbReference type="EMBL" id="LAZR01018704">
    <property type="protein sequence ID" value="KKL95325.1"/>
    <property type="molecule type" value="Genomic_DNA"/>
</dbReference>
<proteinExistence type="predicted"/>